<keyword evidence="4" id="KW-0378">Hydrolase</keyword>
<feature type="active site" description="Nucleophile" evidence="8">
    <location>
        <position position="174"/>
    </location>
</feature>
<evidence type="ECO:0000256" key="3">
    <source>
        <dbReference type="ARBA" id="ARBA00022729"/>
    </source>
</evidence>
<dbReference type="FunFam" id="1.10.132.130:FF:000001">
    <property type="entry name" value="Vacuolar-processing enzyme beta-isozyme"/>
    <property type="match status" value="1"/>
</dbReference>
<proteinExistence type="inferred from homology"/>
<evidence type="ECO:0000256" key="7">
    <source>
        <dbReference type="ARBA" id="ARBA00023180"/>
    </source>
</evidence>
<keyword evidence="11" id="KW-1185">Reference proteome</keyword>
<dbReference type="InterPro" id="IPR046427">
    <property type="entry name" value="Legumain_prodom_sf"/>
</dbReference>
<feature type="domain" description="Legumain prodomain" evidence="9">
    <location>
        <begin position="332"/>
        <end position="427"/>
    </location>
</feature>
<dbReference type="Gene3D" id="3.40.50.1460">
    <property type="match status" value="1"/>
</dbReference>
<evidence type="ECO:0000256" key="4">
    <source>
        <dbReference type="ARBA" id="ARBA00022801"/>
    </source>
</evidence>
<dbReference type="InterPro" id="IPR048501">
    <property type="entry name" value="Legum_prodom"/>
</dbReference>
<keyword evidence="3" id="KW-0732">Signal</keyword>
<dbReference type="FunFam" id="3.40.50.1460:FF:000005">
    <property type="entry name" value="Vacuolar-processing enzyme beta-isozyme"/>
    <property type="match status" value="1"/>
</dbReference>
<dbReference type="PRINTS" id="PR00776">
    <property type="entry name" value="HEMOGLOBNASE"/>
</dbReference>
<evidence type="ECO:0000256" key="1">
    <source>
        <dbReference type="ARBA" id="ARBA00009941"/>
    </source>
</evidence>
<keyword evidence="2" id="KW-0645">Protease</keyword>
<dbReference type="PANTHER" id="PTHR12000:SF50">
    <property type="entry name" value="VACUOLAR-PROCESSING ENZYME GAMMA-ISOZYME"/>
    <property type="match status" value="1"/>
</dbReference>
<evidence type="ECO:0000256" key="5">
    <source>
        <dbReference type="ARBA" id="ARBA00022807"/>
    </source>
</evidence>
<gene>
    <name evidence="10" type="ORF">RJ641_023276</name>
</gene>
<dbReference type="GO" id="GO:0004197">
    <property type="term" value="F:cysteine-type endopeptidase activity"/>
    <property type="evidence" value="ECO:0007669"/>
    <property type="project" value="InterPro"/>
</dbReference>
<dbReference type="GO" id="GO:0006624">
    <property type="term" value="P:vacuolar protein processing"/>
    <property type="evidence" value="ECO:0007669"/>
    <property type="project" value="TreeGrafter"/>
</dbReference>
<evidence type="ECO:0000256" key="8">
    <source>
        <dbReference type="PIRSR" id="PIRSR019663-1"/>
    </source>
</evidence>
<keyword evidence="7" id="KW-0325">Glycoprotein</keyword>
<name>A0AAN8U6R7_9MAGN</name>
<evidence type="ECO:0000313" key="10">
    <source>
        <dbReference type="EMBL" id="KAK6911183.1"/>
    </source>
</evidence>
<dbReference type="AlphaFoldDB" id="A0AAN8U6R7"/>
<dbReference type="CDD" id="cd21115">
    <property type="entry name" value="legumain_C"/>
    <property type="match status" value="1"/>
</dbReference>
<dbReference type="GO" id="GO:0051603">
    <property type="term" value="P:proteolysis involved in protein catabolic process"/>
    <property type="evidence" value="ECO:0007669"/>
    <property type="project" value="InterPro"/>
</dbReference>
<feature type="non-terminal residue" evidence="10">
    <location>
        <position position="1"/>
    </location>
</feature>
<evidence type="ECO:0000256" key="6">
    <source>
        <dbReference type="ARBA" id="ARBA00023157"/>
    </source>
</evidence>
<evidence type="ECO:0000256" key="2">
    <source>
        <dbReference type="ARBA" id="ARBA00022670"/>
    </source>
</evidence>
<sequence>ITSGSNGDEPIGTRWAVLVAGSAGYGNYRHQADVCHAYHILKKGGLKDENIIVFMYDDIAFNEFNPRPGVIINKPHGPDVYDGVPKDYTGDAATVENLYAVISGNKTAVKGGSGKVVDSGPDDYIFIYYTDHGGPGVLELIDEEIYAKDFVTVLEEKHKAGTYKSMVVVYIEACEGGSIFEGLLPNNINIYATTATNSTEPSWAYYCSDDNFPFSKEYDVCLGDLYSIAWLEDSDTHNLRNETLGKQYDVVKRRTLKSPVMQYGELELSKEVLYTYIGTNPENDKYMDAIESMVQPMSQARINQRDADLYYFWQKFQKAPERSPKKLEAQRQLLNELAHRKHVDQSIENIATRLFGTKDGEVVMNGVRARGQPIVDDWDCLKTFVKTYKEHCGPLKAYGLKYTRAMANMCNAGITVDQIALASAMACA</sequence>
<evidence type="ECO:0000259" key="9">
    <source>
        <dbReference type="Pfam" id="PF20985"/>
    </source>
</evidence>
<organism evidence="10 11">
    <name type="scientific">Dillenia turbinata</name>
    <dbReference type="NCBI Taxonomy" id="194707"/>
    <lineage>
        <taxon>Eukaryota</taxon>
        <taxon>Viridiplantae</taxon>
        <taxon>Streptophyta</taxon>
        <taxon>Embryophyta</taxon>
        <taxon>Tracheophyta</taxon>
        <taxon>Spermatophyta</taxon>
        <taxon>Magnoliopsida</taxon>
        <taxon>eudicotyledons</taxon>
        <taxon>Gunneridae</taxon>
        <taxon>Pentapetalae</taxon>
        <taxon>Dilleniales</taxon>
        <taxon>Dilleniaceae</taxon>
        <taxon>Dillenia</taxon>
    </lineage>
</organism>
<keyword evidence="5" id="KW-0788">Thiol protease</keyword>
<comment type="caution">
    <text evidence="10">The sequence shown here is derived from an EMBL/GenBank/DDBJ whole genome shotgun (WGS) entry which is preliminary data.</text>
</comment>
<comment type="similarity">
    <text evidence="1">Belongs to the peptidase C13 family.</text>
</comment>
<protein>
    <submittedName>
        <fullName evidence="10">Peptidase C13, legumain</fullName>
    </submittedName>
</protein>
<dbReference type="Pfam" id="PF01650">
    <property type="entry name" value="Peptidase_C13"/>
    <property type="match status" value="1"/>
</dbReference>
<dbReference type="Gene3D" id="1.10.132.130">
    <property type="match status" value="1"/>
</dbReference>
<dbReference type="Proteomes" id="UP001370490">
    <property type="component" value="Unassembled WGS sequence"/>
</dbReference>
<reference evidence="10 11" key="1">
    <citation type="submission" date="2023-12" db="EMBL/GenBank/DDBJ databases">
        <title>A high-quality genome assembly for Dillenia turbinata (Dilleniales).</title>
        <authorList>
            <person name="Chanderbali A."/>
        </authorList>
    </citation>
    <scope>NUCLEOTIDE SEQUENCE [LARGE SCALE GENOMIC DNA]</scope>
    <source>
        <strain evidence="10">LSX21</strain>
        <tissue evidence="10">Leaf</tissue>
    </source>
</reference>
<dbReference type="InterPro" id="IPR043577">
    <property type="entry name" value="AE"/>
</dbReference>
<dbReference type="PANTHER" id="PTHR12000">
    <property type="entry name" value="HEMOGLOBINASE FAMILY MEMBER"/>
    <property type="match status" value="1"/>
</dbReference>
<keyword evidence="6" id="KW-1015">Disulfide bond</keyword>
<dbReference type="PIRSF" id="PIRSF500139">
    <property type="entry name" value="AE"/>
    <property type="match status" value="1"/>
</dbReference>
<dbReference type="PIRSF" id="PIRSF019663">
    <property type="entry name" value="Legumain"/>
    <property type="match status" value="1"/>
</dbReference>
<feature type="active site" evidence="8">
    <location>
        <position position="132"/>
    </location>
</feature>
<dbReference type="GO" id="GO:0005773">
    <property type="term" value="C:vacuole"/>
    <property type="evidence" value="ECO:0007669"/>
    <property type="project" value="GOC"/>
</dbReference>
<dbReference type="EMBL" id="JBAMMX010000028">
    <property type="protein sequence ID" value="KAK6911183.1"/>
    <property type="molecule type" value="Genomic_DNA"/>
</dbReference>
<evidence type="ECO:0000313" key="11">
    <source>
        <dbReference type="Proteomes" id="UP001370490"/>
    </source>
</evidence>
<accession>A0AAN8U6R7</accession>
<dbReference type="InterPro" id="IPR001096">
    <property type="entry name" value="Peptidase_C13"/>
</dbReference>
<dbReference type="Pfam" id="PF20985">
    <property type="entry name" value="Legum_prodom"/>
    <property type="match status" value="1"/>
</dbReference>